<dbReference type="InterPro" id="IPR018200">
    <property type="entry name" value="USP_CS"/>
</dbReference>
<dbReference type="Gene3D" id="3.90.70.10">
    <property type="entry name" value="Cysteine proteinases"/>
    <property type="match status" value="2"/>
</dbReference>
<evidence type="ECO:0000256" key="7">
    <source>
        <dbReference type="ARBA" id="ARBA00022807"/>
    </source>
</evidence>
<dbReference type="InterPro" id="IPR050185">
    <property type="entry name" value="Ub_carboxyl-term_hydrolase"/>
</dbReference>
<dbReference type="InterPro" id="IPR028889">
    <property type="entry name" value="USP"/>
</dbReference>
<evidence type="ECO:0000256" key="3">
    <source>
        <dbReference type="ARBA" id="ARBA00012759"/>
    </source>
</evidence>
<name>A0AA91Q4H9_CLALS</name>
<keyword evidence="4 10" id="KW-0645">Protease</keyword>
<dbReference type="SUPFAM" id="SSF54001">
    <property type="entry name" value="Cysteine proteinases"/>
    <property type="match status" value="1"/>
</dbReference>
<accession>A0AA91Q4H9</accession>
<dbReference type="GO" id="GO:0004843">
    <property type="term" value="F:cysteine-type deubiquitinase activity"/>
    <property type="evidence" value="ECO:0007669"/>
    <property type="project" value="UniProtKB-EC"/>
</dbReference>
<feature type="compositionally biased region" description="Polar residues" evidence="8">
    <location>
        <begin position="815"/>
        <end position="836"/>
    </location>
</feature>
<evidence type="ECO:0000256" key="6">
    <source>
        <dbReference type="ARBA" id="ARBA00022801"/>
    </source>
</evidence>
<dbReference type="EMBL" id="LYUB02000001">
    <property type="protein sequence ID" value="OVF11139.1"/>
    <property type="molecule type" value="Genomic_DNA"/>
</dbReference>
<feature type="compositionally biased region" description="Polar residues" evidence="8">
    <location>
        <begin position="1156"/>
        <end position="1165"/>
    </location>
</feature>
<dbReference type="PANTHER" id="PTHR21646:SF24">
    <property type="entry name" value="UBIQUITIN CARBOXYL-TERMINAL HYDROLASE"/>
    <property type="match status" value="1"/>
</dbReference>
<dbReference type="InterPro" id="IPR038765">
    <property type="entry name" value="Papain-like_cys_pep_sf"/>
</dbReference>
<feature type="region of interest" description="Disordered" evidence="8">
    <location>
        <begin position="660"/>
        <end position="699"/>
    </location>
</feature>
<dbReference type="Pfam" id="PF00443">
    <property type="entry name" value="UCH"/>
    <property type="match status" value="1"/>
</dbReference>
<feature type="compositionally biased region" description="Basic and acidic residues" evidence="8">
    <location>
        <begin position="770"/>
        <end position="783"/>
    </location>
</feature>
<comment type="catalytic activity">
    <reaction evidence="1">
        <text>Thiol-dependent hydrolysis of ester, thioester, amide, peptide and isopeptide bonds formed by the C-terminal Gly of ubiquitin (a 76-residue protein attached to proteins as an intracellular targeting signal).</text>
        <dbReference type="EC" id="3.4.19.12"/>
    </reaction>
</comment>
<feature type="region of interest" description="Disordered" evidence="8">
    <location>
        <begin position="762"/>
        <end position="861"/>
    </location>
</feature>
<dbReference type="KEGG" id="clus:A9F13_01g06050"/>
<organism evidence="10 11">
    <name type="scientific">Clavispora lusitaniae</name>
    <name type="common">Candida lusitaniae</name>
    <dbReference type="NCBI Taxonomy" id="36911"/>
    <lineage>
        <taxon>Eukaryota</taxon>
        <taxon>Fungi</taxon>
        <taxon>Dikarya</taxon>
        <taxon>Ascomycota</taxon>
        <taxon>Saccharomycotina</taxon>
        <taxon>Pichiomycetes</taxon>
        <taxon>Metschnikowiaceae</taxon>
        <taxon>Clavispora</taxon>
    </lineage>
</organism>
<reference evidence="10 11" key="1">
    <citation type="submission" date="2017-04" db="EMBL/GenBank/DDBJ databases">
        <title>Draft genome of the yeast Clavispora lusitaniae type strain CBS 6936.</title>
        <authorList>
            <person name="Durrens P."/>
            <person name="Klopp C."/>
            <person name="Biteau N."/>
            <person name="Fitton-Ouhabi V."/>
            <person name="Dementhon K."/>
            <person name="Accoceberry I."/>
            <person name="Sherman D.J."/>
            <person name="Noel T."/>
        </authorList>
    </citation>
    <scope>NUCLEOTIDE SEQUENCE [LARGE SCALE GENOMIC DNA]</scope>
    <source>
        <strain evidence="10 11">CBS 6936</strain>
    </source>
</reference>
<feature type="domain" description="USP" evidence="9">
    <location>
        <begin position="310"/>
        <end position="1069"/>
    </location>
</feature>
<comment type="similarity">
    <text evidence="2">Belongs to the peptidase C19 family.</text>
</comment>
<keyword evidence="7" id="KW-0788">Thiol protease</keyword>
<protein>
    <recommendedName>
        <fullName evidence="3">ubiquitinyl hydrolase 1</fullName>
        <ecNumber evidence="3">3.4.19.12</ecNumber>
    </recommendedName>
</protein>
<dbReference type="InterPro" id="IPR035927">
    <property type="entry name" value="DUSP-like_sf"/>
</dbReference>
<comment type="caution">
    <text evidence="10">The sequence shown here is derived from an EMBL/GenBank/DDBJ whole genome shotgun (WGS) entry which is preliminary data.</text>
</comment>
<evidence type="ECO:0000313" key="10">
    <source>
        <dbReference type="EMBL" id="OVF11139.1"/>
    </source>
</evidence>
<dbReference type="Proteomes" id="UP000195602">
    <property type="component" value="Unassembled WGS sequence"/>
</dbReference>
<dbReference type="PROSITE" id="PS00972">
    <property type="entry name" value="USP_1"/>
    <property type="match status" value="1"/>
</dbReference>
<sequence length="1210" mass="136996">MSEELQIPQMASHASSDQTEPPHIPPVEHEPSPPSAGDAVDNANVDIASLQAEWRRLMDTKPVDGDVCYVIPRDFIQRVLSPTDCACVKDFASFVGKLDNTRILDAAGNLFPLGEEKVETAFVSPELYRSFQCHFGSLGPPVIRNVLVDAEGNAVLERFPPYFLVHTLCKNAPTTRAISHIGGLESHSKCAFSLSQTKTFKDLVDTIRNLMNVDKNSSLRVWFITTDNVEELSANIPVSSFINKIQHKKIVTPQVMKFSLQSQGIRSSRLHLVVEVSEKSSKKFILDQAVASTSLSSFDMNKITTTGGNLGLSNLGNTCYMNSALQCLVHVPEINFYFFYDLFEKELNRSNPLGNSGDVAVAFSNLLHKLFDYPGSSTSSVTPREFKYTIGRYSSMFHGYQQQDSQEFLSWLLDALHEDLNRIYDKPYCEKPELKDEDVENPQAIVDLAKECWNLHKKRNDSVIVDLFTGMYQSTLLCPVCYKKSVTFDPFNDLTLPLPVNKKWYHEFTIVDLSGSYLDSFIMKLEVELSKSSTYEDLVAYLSKHLGVPRDFLFLFEIFRNFFYKDFQEDNYQQSFLPINEIIGDDDAIFVYIIPYTPDDRIIPVINVAKDEDRSYDITEPFGIPLFIVLNKQSECSRLSQIEKKVSLIANRLSTANSSESKSQATIVGGEASDEVMTEASETSQEEAKESSASITDSQSDAKYDIRYYREGNPKFSSSYRRHARHHVGQPEKNFAEKILNIPHERPHFNNLPLLIEAFSKPQRQNSRLSTERSDSLEPKLDDQNPDANLKVLSDDEDGNLCTPSIIGDDEQRSIGENTDNETNWDNLDSMFSSVDNLPPIENSKSAEGTSEKDSDPEKNEIDGILQGNELLVIDWKSHSYQDYFADTDKRAWENLDYVSNPELEENKRKLAAQQRTTISLYDCLRNFSTPEVLGDQDLWYCPRCKEHRRATKTIQVWSTGDILTFHLKRFQSARSLSDKINMVVDFPIEGLDMTDYVTSSQISKQPLIYDLIAVDNHYGGLGGGHYTASVKNFRDNKWYYFNDSRVTPLEDPKECVTGAAYLLFYKKRSSNQFAGGESVGQFIDKGRNEFEQKLSKLKDSLLQVTEELGLYREQEAVESANSLEVENNEEEDLYEDAEDDLQKVPALASAKKSRSPVTEQNMKFENQRKQRLISKGSDSPRSVNINLNYSSSTSNLASPGGSTDDERDV</sequence>
<dbReference type="GO" id="GO:0016579">
    <property type="term" value="P:protein deubiquitination"/>
    <property type="evidence" value="ECO:0007669"/>
    <property type="project" value="InterPro"/>
</dbReference>
<feature type="compositionally biased region" description="Basic and acidic residues" evidence="8">
    <location>
        <begin position="850"/>
        <end position="861"/>
    </location>
</feature>
<dbReference type="PROSITE" id="PS50235">
    <property type="entry name" value="USP_3"/>
    <property type="match status" value="1"/>
</dbReference>
<feature type="region of interest" description="Disordered" evidence="8">
    <location>
        <begin position="1118"/>
        <end position="1210"/>
    </location>
</feature>
<dbReference type="InterPro" id="IPR001394">
    <property type="entry name" value="Peptidase_C19_UCH"/>
</dbReference>
<evidence type="ECO:0000256" key="2">
    <source>
        <dbReference type="ARBA" id="ARBA00009085"/>
    </source>
</evidence>
<evidence type="ECO:0000256" key="1">
    <source>
        <dbReference type="ARBA" id="ARBA00000707"/>
    </source>
</evidence>
<dbReference type="AlphaFoldDB" id="A0AA91Q4H9"/>
<evidence type="ECO:0000259" key="9">
    <source>
        <dbReference type="PROSITE" id="PS50235"/>
    </source>
</evidence>
<feature type="compositionally biased region" description="Acidic residues" evidence="8">
    <location>
        <begin position="1127"/>
        <end position="1140"/>
    </location>
</feature>
<dbReference type="EC" id="3.4.19.12" evidence="3"/>
<evidence type="ECO:0000256" key="4">
    <source>
        <dbReference type="ARBA" id="ARBA00022670"/>
    </source>
</evidence>
<proteinExistence type="inferred from homology"/>
<gene>
    <name evidence="10" type="ORF">A9F13_01g06050</name>
</gene>
<evidence type="ECO:0000256" key="8">
    <source>
        <dbReference type="SAM" id="MobiDB-lite"/>
    </source>
</evidence>
<evidence type="ECO:0000256" key="5">
    <source>
        <dbReference type="ARBA" id="ARBA00022786"/>
    </source>
</evidence>
<dbReference type="PROSITE" id="PS00973">
    <property type="entry name" value="USP_2"/>
    <property type="match status" value="1"/>
</dbReference>
<feature type="region of interest" description="Disordered" evidence="8">
    <location>
        <begin position="1"/>
        <end position="41"/>
    </location>
</feature>
<dbReference type="SUPFAM" id="SSF143791">
    <property type="entry name" value="DUSP-like"/>
    <property type="match status" value="1"/>
</dbReference>
<feature type="compositionally biased region" description="Polar residues" evidence="8">
    <location>
        <begin position="1177"/>
        <end position="1202"/>
    </location>
</feature>
<dbReference type="PANTHER" id="PTHR21646">
    <property type="entry name" value="UBIQUITIN CARBOXYL-TERMINAL HYDROLASE"/>
    <property type="match status" value="1"/>
</dbReference>
<keyword evidence="6" id="KW-0378">Hydrolase</keyword>
<keyword evidence="5" id="KW-0833">Ubl conjugation pathway</keyword>
<dbReference type="GO" id="GO:0006508">
    <property type="term" value="P:proteolysis"/>
    <property type="evidence" value="ECO:0007669"/>
    <property type="project" value="UniProtKB-KW"/>
</dbReference>
<evidence type="ECO:0000313" key="11">
    <source>
        <dbReference type="Proteomes" id="UP000195602"/>
    </source>
</evidence>